<reference evidence="23 24" key="1">
    <citation type="journal article" date="2011" name="Science">
        <title>The ecoresponsive genome of Daphnia pulex.</title>
        <authorList>
            <person name="Colbourne J.K."/>
            <person name="Pfrender M.E."/>
            <person name="Gilbert D."/>
            <person name="Thomas W.K."/>
            <person name="Tucker A."/>
            <person name="Oakley T.H."/>
            <person name="Tokishita S."/>
            <person name="Aerts A."/>
            <person name="Arnold G.J."/>
            <person name="Basu M.K."/>
            <person name="Bauer D.J."/>
            <person name="Caceres C.E."/>
            <person name="Carmel L."/>
            <person name="Casola C."/>
            <person name="Choi J.H."/>
            <person name="Detter J.C."/>
            <person name="Dong Q."/>
            <person name="Dusheyko S."/>
            <person name="Eads B.D."/>
            <person name="Frohlich T."/>
            <person name="Geiler-Samerotte K.A."/>
            <person name="Gerlach D."/>
            <person name="Hatcher P."/>
            <person name="Jogdeo S."/>
            <person name="Krijgsveld J."/>
            <person name="Kriventseva E.V."/>
            <person name="Kultz D."/>
            <person name="Laforsch C."/>
            <person name="Lindquist E."/>
            <person name="Lopez J."/>
            <person name="Manak J.R."/>
            <person name="Muller J."/>
            <person name="Pangilinan J."/>
            <person name="Patwardhan R.P."/>
            <person name="Pitluck S."/>
            <person name="Pritham E.J."/>
            <person name="Rechtsteiner A."/>
            <person name="Rho M."/>
            <person name="Rogozin I.B."/>
            <person name="Sakarya O."/>
            <person name="Salamov A."/>
            <person name="Schaack S."/>
            <person name="Shapiro H."/>
            <person name="Shiga Y."/>
            <person name="Skalitzky C."/>
            <person name="Smith Z."/>
            <person name="Souvorov A."/>
            <person name="Sung W."/>
            <person name="Tang Z."/>
            <person name="Tsuchiya D."/>
            <person name="Tu H."/>
            <person name="Vos H."/>
            <person name="Wang M."/>
            <person name="Wolf Y.I."/>
            <person name="Yamagata H."/>
            <person name="Yamada T."/>
            <person name="Ye Y."/>
            <person name="Shaw J.R."/>
            <person name="Andrews J."/>
            <person name="Crease T.J."/>
            <person name="Tang H."/>
            <person name="Lucas S.M."/>
            <person name="Robertson H.M."/>
            <person name="Bork P."/>
            <person name="Koonin E.V."/>
            <person name="Zdobnov E.M."/>
            <person name="Grigoriev I.V."/>
            <person name="Lynch M."/>
            <person name="Boore J.L."/>
        </authorList>
    </citation>
    <scope>NUCLEOTIDE SEQUENCE [LARGE SCALE GENOMIC DNA]</scope>
</reference>
<dbReference type="FunFam" id="3.30.160.60:FF:000331">
    <property type="entry name" value="E3 ubiquitin-protein ligase RAD18"/>
    <property type="match status" value="1"/>
</dbReference>
<keyword evidence="24" id="KW-1185">Reference proteome</keyword>
<feature type="region of interest" description="Disordered" evidence="19">
    <location>
        <begin position="185"/>
        <end position="210"/>
    </location>
</feature>
<comment type="similarity">
    <text evidence="4">Belongs to the RAD18 family.</text>
</comment>
<gene>
    <name evidence="23" type="ORF">DAPPUDRAFT_47484</name>
</gene>
<dbReference type="GO" id="GO:0006281">
    <property type="term" value="P:DNA repair"/>
    <property type="evidence" value="ECO:0007669"/>
    <property type="project" value="UniProtKB-KW"/>
</dbReference>
<dbReference type="Gene3D" id="3.30.40.10">
    <property type="entry name" value="Zinc/RING finger domain, C3HC4 (zinc finger)"/>
    <property type="match status" value="1"/>
</dbReference>
<dbReference type="PANTHER" id="PTHR14134">
    <property type="entry name" value="E3 UBIQUITIN-PROTEIN LIGASE RAD18"/>
    <property type="match status" value="1"/>
</dbReference>
<dbReference type="PhylomeDB" id="E9G929"/>
<keyword evidence="12" id="KW-0238">DNA-binding</keyword>
<keyword evidence="10" id="KW-0833">Ubl conjugation pathway</keyword>
<keyword evidence="14" id="KW-0539">Nucleus</keyword>
<evidence type="ECO:0000256" key="8">
    <source>
        <dbReference type="ARBA" id="ARBA00022763"/>
    </source>
</evidence>
<dbReference type="SMART" id="SM00513">
    <property type="entry name" value="SAP"/>
    <property type="match status" value="1"/>
</dbReference>
<feature type="domain" description="SAP" evidence="21">
    <location>
        <begin position="251"/>
        <end position="285"/>
    </location>
</feature>
<dbReference type="GO" id="GO:0008270">
    <property type="term" value="F:zinc ion binding"/>
    <property type="evidence" value="ECO:0007669"/>
    <property type="project" value="UniProtKB-KW"/>
</dbReference>
<dbReference type="SUPFAM" id="SSF57850">
    <property type="entry name" value="RING/U-box"/>
    <property type="match status" value="1"/>
</dbReference>
<accession>E9G929</accession>
<evidence type="ECO:0000256" key="13">
    <source>
        <dbReference type="ARBA" id="ARBA00023204"/>
    </source>
</evidence>
<keyword evidence="9 17" id="KW-0863">Zinc-finger</keyword>
<dbReference type="GO" id="GO:0006301">
    <property type="term" value="P:DNA damage tolerance"/>
    <property type="evidence" value="ECO:0000318"/>
    <property type="project" value="GO_Central"/>
</dbReference>
<evidence type="ECO:0000256" key="18">
    <source>
        <dbReference type="PROSITE-ProRule" id="PRU01256"/>
    </source>
</evidence>
<dbReference type="STRING" id="6669.E9G929"/>
<sequence>MGDLFNSDDIPVTWPRELPQLKNIDDRLHCPICYNYMKNPVISTACSHNFCSLCIRKNISLKNSCPICFIDISDGLLRPNRCLEEIIKCFQPVKNYVLKTLVNTRDQQQEGFSTETSRDSLSSHSSAIIHTQAENEILPGQNVHKENISSSSFTAADEKSLNSYISSFLASSSVPVVDTHQPPIASCSQPVRVSRPSAHQKPPSQSSNAVKEVPCPVCHNLMRETIINIHLDSCLNSNKPAKRKPMPKLIYNLMKEQELKRRLRTLGLSTVGDKTTLINRHKKFTILYNSECDALEPR</sequence>
<protein>
    <recommendedName>
        <fullName evidence="5">RING-type E3 ubiquitin transferase</fullName>
        <ecNumber evidence="5">2.3.2.27</ecNumber>
    </recommendedName>
    <alternativeName>
        <fullName evidence="15 16">RING-type E3 ubiquitin transferase RAD18</fullName>
    </alternativeName>
</protein>
<dbReference type="GO" id="GO:0097505">
    <property type="term" value="C:Rad6-Rad18 complex"/>
    <property type="evidence" value="ECO:0000318"/>
    <property type="project" value="GO_Central"/>
</dbReference>
<dbReference type="EMBL" id="GL732535">
    <property type="protein sequence ID" value="EFX84080.1"/>
    <property type="molecule type" value="Genomic_DNA"/>
</dbReference>
<evidence type="ECO:0000256" key="1">
    <source>
        <dbReference type="ARBA" id="ARBA00000900"/>
    </source>
</evidence>
<keyword evidence="11" id="KW-0862">Zinc</keyword>
<dbReference type="InterPro" id="IPR006642">
    <property type="entry name" value="Rad18_UBZ4"/>
</dbReference>
<dbReference type="Pfam" id="PF13923">
    <property type="entry name" value="zf-C3HC4_2"/>
    <property type="match status" value="1"/>
</dbReference>
<name>E9G929_DAPPU</name>
<evidence type="ECO:0000256" key="17">
    <source>
        <dbReference type="PROSITE-ProRule" id="PRU00175"/>
    </source>
</evidence>
<evidence type="ECO:0000256" key="9">
    <source>
        <dbReference type="ARBA" id="ARBA00022771"/>
    </source>
</evidence>
<dbReference type="eggNOG" id="KOG0287">
    <property type="taxonomic scope" value="Eukaryota"/>
</dbReference>
<evidence type="ECO:0000256" key="11">
    <source>
        <dbReference type="ARBA" id="ARBA00022833"/>
    </source>
</evidence>
<dbReference type="HOGENOM" id="CLU_028491_0_0_1"/>
<dbReference type="InParanoid" id="E9G929"/>
<dbReference type="SMART" id="SM00184">
    <property type="entry name" value="RING"/>
    <property type="match status" value="1"/>
</dbReference>
<proteinExistence type="inferred from homology"/>
<dbReference type="SMART" id="SM00734">
    <property type="entry name" value="ZnF_Rad18"/>
    <property type="match status" value="1"/>
</dbReference>
<dbReference type="GO" id="GO:0005634">
    <property type="term" value="C:nucleus"/>
    <property type="evidence" value="ECO:0000318"/>
    <property type="project" value="GO_Central"/>
</dbReference>
<organism evidence="23 24">
    <name type="scientific">Daphnia pulex</name>
    <name type="common">Water flea</name>
    <dbReference type="NCBI Taxonomy" id="6669"/>
    <lineage>
        <taxon>Eukaryota</taxon>
        <taxon>Metazoa</taxon>
        <taxon>Ecdysozoa</taxon>
        <taxon>Arthropoda</taxon>
        <taxon>Crustacea</taxon>
        <taxon>Branchiopoda</taxon>
        <taxon>Diplostraca</taxon>
        <taxon>Cladocera</taxon>
        <taxon>Anomopoda</taxon>
        <taxon>Daphniidae</taxon>
        <taxon>Daphnia</taxon>
    </lineage>
</organism>
<dbReference type="CDD" id="cd16529">
    <property type="entry name" value="RING-HC_RAD18"/>
    <property type="match status" value="1"/>
</dbReference>
<comment type="pathway">
    <text evidence="3">Protein modification; protein ubiquitination.</text>
</comment>
<comment type="subcellular location">
    <subcellularLocation>
        <location evidence="2">Nucleus</location>
    </subcellularLocation>
</comment>
<dbReference type="PROSITE" id="PS50089">
    <property type="entry name" value="ZF_RING_2"/>
    <property type="match status" value="1"/>
</dbReference>
<evidence type="ECO:0000256" key="19">
    <source>
        <dbReference type="SAM" id="MobiDB-lite"/>
    </source>
</evidence>
<dbReference type="UniPathway" id="UPA00143"/>
<dbReference type="AlphaFoldDB" id="E9G929"/>
<feature type="domain" description="RING-type" evidence="20">
    <location>
        <begin position="30"/>
        <end position="68"/>
    </location>
</feature>
<evidence type="ECO:0000256" key="10">
    <source>
        <dbReference type="ARBA" id="ARBA00022786"/>
    </source>
</evidence>
<evidence type="ECO:0000313" key="24">
    <source>
        <dbReference type="Proteomes" id="UP000000305"/>
    </source>
</evidence>
<evidence type="ECO:0000256" key="2">
    <source>
        <dbReference type="ARBA" id="ARBA00004123"/>
    </source>
</evidence>
<evidence type="ECO:0000256" key="7">
    <source>
        <dbReference type="ARBA" id="ARBA00022723"/>
    </source>
</evidence>
<keyword evidence="6" id="KW-0808">Transferase</keyword>
<evidence type="ECO:0000256" key="15">
    <source>
        <dbReference type="ARBA" id="ARBA00031783"/>
    </source>
</evidence>
<evidence type="ECO:0000259" key="20">
    <source>
        <dbReference type="PROSITE" id="PS50089"/>
    </source>
</evidence>
<dbReference type="OrthoDB" id="6499288at2759"/>
<evidence type="ECO:0000256" key="12">
    <source>
        <dbReference type="ARBA" id="ARBA00023125"/>
    </source>
</evidence>
<evidence type="ECO:0000259" key="22">
    <source>
        <dbReference type="PROSITE" id="PS51908"/>
    </source>
</evidence>
<evidence type="ECO:0000256" key="16">
    <source>
        <dbReference type="ARBA" id="ARBA00082369"/>
    </source>
</evidence>
<comment type="catalytic activity">
    <reaction evidence="1">
        <text>S-ubiquitinyl-[E2 ubiquitin-conjugating enzyme]-L-cysteine + [acceptor protein]-L-lysine = [E2 ubiquitin-conjugating enzyme]-L-cysteine + N(6)-ubiquitinyl-[acceptor protein]-L-lysine.</text>
        <dbReference type="EC" id="2.3.2.27"/>
    </reaction>
</comment>
<dbReference type="InterPro" id="IPR017907">
    <property type="entry name" value="Znf_RING_CS"/>
</dbReference>
<dbReference type="FunFam" id="3.30.40.10:FF:000172">
    <property type="entry name" value="E3 ubiquitin-protein ligase RAD18"/>
    <property type="match status" value="1"/>
</dbReference>
<dbReference type="InterPro" id="IPR013083">
    <property type="entry name" value="Znf_RING/FYVE/PHD"/>
</dbReference>
<evidence type="ECO:0000256" key="3">
    <source>
        <dbReference type="ARBA" id="ARBA00004906"/>
    </source>
</evidence>
<dbReference type="PROSITE" id="PS50800">
    <property type="entry name" value="SAP"/>
    <property type="match status" value="1"/>
</dbReference>
<keyword evidence="13 18" id="KW-0234">DNA repair</keyword>
<dbReference type="GO" id="GO:0006513">
    <property type="term" value="P:protein monoubiquitination"/>
    <property type="evidence" value="ECO:0000318"/>
    <property type="project" value="GO_Central"/>
</dbReference>
<dbReference type="InterPro" id="IPR001841">
    <property type="entry name" value="Znf_RING"/>
</dbReference>
<evidence type="ECO:0000256" key="5">
    <source>
        <dbReference type="ARBA" id="ARBA00012483"/>
    </source>
</evidence>
<dbReference type="EC" id="2.3.2.27" evidence="5"/>
<dbReference type="Pfam" id="PF02037">
    <property type="entry name" value="SAP"/>
    <property type="match status" value="1"/>
</dbReference>
<feature type="domain" description="UBZ4-type" evidence="22">
    <location>
        <begin position="212"/>
        <end position="239"/>
    </location>
</feature>
<dbReference type="Proteomes" id="UP000000305">
    <property type="component" value="Unassembled WGS sequence"/>
</dbReference>
<dbReference type="GO" id="GO:0003697">
    <property type="term" value="F:single-stranded DNA binding"/>
    <property type="evidence" value="ECO:0007669"/>
    <property type="project" value="InterPro"/>
</dbReference>
<dbReference type="PROSITE" id="PS00518">
    <property type="entry name" value="ZF_RING_1"/>
    <property type="match status" value="1"/>
</dbReference>
<feature type="non-terminal residue" evidence="23">
    <location>
        <position position="298"/>
    </location>
</feature>
<dbReference type="PROSITE" id="PS51908">
    <property type="entry name" value="ZF_UBZ4"/>
    <property type="match status" value="1"/>
</dbReference>
<dbReference type="GO" id="GO:0061630">
    <property type="term" value="F:ubiquitin protein ligase activity"/>
    <property type="evidence" value="ECO:0007669"/>
    <property type="project" value="UniProtKB-EC"/>
</dbReference>
<dbReference type="InterPro" id="IPR003034">
    <property type="entry name" value="SAP_dom"/>
</dbReference>
<evidence type="ECO:0000256" key="6">
    <source>
        <dbReference type="ARBA" id="ARBA00022679"/>
    </source>
</evidence>
<evidence type="ECO:0000259" key="21">
    <source>
        <dbReference type="PROSITE" id="PS50800"/>
    </source>
</evidence>
<dbReference type="PANTHER" id="PTHR14134:SF2">
    <property type="entry name" value="E3 UBIQUITIN-PROTEIN LIGASE RAD18"/>
    <property type="match status" value="1"/>
</dbReference>
<evidence type="ECO:0000256" key="4">
    <source>
        <dbReference type="ARBA" id="ARBA00009506"/>
    </source>
</evidence>
<evidence type="ECO:0000256" key="14">
    <source>
        <dbReference type="ARBA" id="ARBA00023242"/>
    </source>
</evidence>
<dbReference type="KEGG" id="dpx:DAPPUDRAFT_47484"/>
<dbReference type="InterPro" id="IPR039577">
    <property type="entry name" value="Rad18"/>
</dbReference>
<dbReference type="Gene3D" id="3.30.160.60">
    <property type="entry name" value="Classic Zinc Finger"/>
    <property type="match status" value="1"/>
</dbReference>
<keyword evidence="7" id="KW-0479">Metal-binding</keyword>
<dbReference type="OMA" id="IPNTGPR"/>
<keyword evidence="8 18" id="KW-0227">DNA damage</keyword>
<evidence type="ECO:0000313" key="23">
    <source>
        <dbReference type="EMBL" id="EFX84080.1"/>
    </source>
</evidence>